<evidence type="ECO:0000313" key="1">
    <source>
        <dbReference type="EMBL" id="VDN87007.1"/>
    </source>
</evidence>
<reference evidence="3" key="1">
    <citation type="submission" date="2017-02" db="UniProtKB">
        <authorList>
            <consortium name="WormBaseParasite"/>
        </authorList>
    </citation>
    <scope>IDENTIFICATION</scope>
</reference>
<dbReference type="STRING" id="6280.A0A0N4TCC0"/>
<evidence type="ECO:0000313" key="3">
    <source>
        <dbReference type="WBParaSite" id="BPAG_0000585801-mRNA-1"/>
    </source>
</evidence>
<dbReference type="EMBL" id="UZAD01004555">
    <property type="protein sequence ID" value="VDN87007.1"/>
    <property type="molecule type" value="Genomic_DNA"/>
</dbReference>
<protein>
    <submittedName>
        <fullName evidence="3">FPL domain-containing protein</fullName>
    </submittedName>
</protein>
<keyword evidence="2" id="KW-1185">Reference proteome</keyword>
<proteinExistence type="predicted"/>
<accession>A0A0N4TCC0</accession>
<organism evidence="3">
    <name type="scientific">Brugia pahangi</name>
    <name type="common">Filarial nematode worm</name>
    <dbReference type="NCBI Taxonomy" id="6280"/>
    <lineage>
        <taxon>Eukaryota</taxon>
        <taxon>Metazoa</taxon>
        <taxon>Ecdysozoa</taxon>
        <taxon>Nematoda</taxon>
        <taxon>Chromadorea</taxon>
        <taxon>Rhabditida</taxon>
        <taxon>Spirurina</taxon>
        <taxon>Spiruromorpha</taxon>
        <taxon>Filarioidea</taxon>
        <taxon>Onchocercidae</taxon>
        <taxon>Brugia</taxon>
    </lineage>
</organism>
<sequence>MKMSLYLRNETKVVPFITFLTRFETILYRVHRHSNASLFNKYVQFLMEPSFDRIIKAETDSDVSHNMEFE</sequence>
<dbReference type="Gene3D" id="1.25.50.20">
    <property type="match status" value="1"/>
</dbReference>
<reference evidence="1 2" key="2">
    <citation type="submission" date="2018-11" db="EMBL/GenBank/DDBJ databases">
        <authorList>
            <consortium name="Pathogen Informatics"/>
        </authorList>
    </citation>
    <scope>NUCLEOTIDE SEQUENCE [LARGE SCALE GENOMIC DNA]</scope>
</reference>
<dbReference type="WBParaSite" id="BPAG_0000585801-mRNA-1">
    <property type="protein sequence ID" value="BPAG_0000585801-mRNA-1"/>
    <property type="gene ID" value="BPAG_0000585801"/>
</dbReference>
<dbReference type="Proteomes" id="UP000278627">
    <property type="component" value="Unassembled WGS sequence"/>
</dbReference>
<dbReference type="AlphaFoldDB" id="A0A0N4TCC0"/>
<name>A0A0N4TCC0_BRUPA</name>
<gene>
    <name evidence="1" type="ORF">BPAG_LOCUS5821</name>
</gene>
<evidence type="ECO:0000313" key="2">
    <source>
        <dbReference type="Proteomes" id="UP000278627"/>
    </source>
</evidence>